<dbReference type="InterPro" id="IPR002347">
    <property type="entry name" value="SDR_fam"/>
</dbReference>
<sequence length="83" mass="8934">MGRVSNKVAIITGAASGLGRADAIRLSDEGAKLVLTDINVHEGKVVAKECKNEALFFEQDVSQENSWPDLMKATISEFGKLDV</sequence>
<dbReference type="EMBL" id="UINC01216320">
    <property type="protein sequence ID" value="SVE42411.1"/>
    <property type="molecule type" value="Genomic_DNA"/>
</dbReference>
<dbReference type="Pfam" id="PF00106">
    <property type="entry name" value="adh_short"/>
    <property type="match status" value="1"/>
</dbReference>
<dbReference type="SUPFAM" id="SSF51735">
    <property type="entry name" value="NAD(P)-binding Rossmann-fold domains"/>
    <property type="match status" value="1"/>
</dbReference>
<gene>
    <name evidence="1" type="ORF">METZ01_LOCUS495265</name>
</gene>
<evidence type="ECO:0000313" key="1">
    <source>
        <dbReference type="EMBL" id="SVE42411.1"/>
    </source>
</evidence>
<dbReference type="PANTHER" id="PTHR42820">
    <property type="entry name" value="SHORT-CHAIN DEHYDROGENASE REDUCTASE"/>
    <property type="match status" value="1"/>
</dbReference>
<protein>
    <submittedName>
        <fullName evidence="1">Uncharacterized protein</fullName>
    </submittedName>
</protein>
<dbReference type="Gene3D" id="3.40.50.720">
    <property type="entry name" value="NAD(P)-binding Rossmann-like Domain"/>
    <property type="match status" value="1"/>
</dbReference>
<name>A0A383DDF8_9ZZZZ</name>
<dbReference type="AlphaFoldDB" id="A0A383DDF8"/>
<feature type="non-terminal residue" evidence="1">
    <location>
        <position position="83"/>
    </location>
</feature>
<dbReference type="PANTHER" id="PTHR42820:SF1">
    <property type="entry name" value="SHORT-CHAIN DEHYDROGENASE_REDUCTASE FAMILY PROTEIN"/>
    <property type="match status" value="1"/>
</dbReference>
<accession>A0A383DDF8</accession>
<proteinExistence type="predicted"/>
<dbReference type="PRINTS" id="PR00081">
    <property type="entry name" value="GDHRDH"/>
</dbReference>
<dbReference type="InterPro" id="IPR036291">
    <property type="entry name" value="NAD(P)-bd_dom_sf"/>
</dbReference>
<reference evidence="1" key="1">
    <citation type="submission" date="2018-05" db="EMBL/GenBank/DDBJ databases">
        <authorList>
            <person name="Lanie J.A."/>
            <person name="Ng W.-L."/>
            <person name="Kazmierczak K.M."/>
            <person name="Andrzejewski T.M."/>
            <person name="Davidsen T.M."/>
            <person name="Wayne K.J."/>
            <person name="Tettelin H."/>
            <person name="Glass J.I."/>
            <person name="Rusch D."/>
            <person name="Podicherti R."/>
            <person name="Tsui H.-C.T."/>
            <person name="Winkler M.E."/>
        </authorList>
    </citation>
    <scope>NUCLEOTIDE SEQUENCE</scope>
</reference>
<organism evidence="1">
    <name type="scientific">marine metagenome</name>
    <dbReference type="NCBI Taxonomy" id="408172"/>
    <lineage>
        <taxon>unclassified sequences</taxon>
        <taxon>metagenomes</taxon>
        <taxon>ecological metagenomes</taxon>
    </lineage>
</organism>